<dbReference type="EMBL" id="JANQDX010000018">
    <property type="protein sequence ID" value="KAL0905822.1"/>
    <property type="molecule type" value="Genomic_DNA"/>
</dbReference>
<evidence type="ECO:0000256" key="2">
    <source>
        <dbReference type="SAM" id="Phobius"/>
    </source>
</evidence>
<sequence>MFYTFEAFNSSSHVVIFSLGLFLCWPTIFSFASIFSQPLKVEEALAFLALRSQKQLAPAHRTLDHHRPPTTTAAAAASCSITTDLLRRLPRSAFIHRVVLLPPPILDIGERLRTSRCTAPTVQPFSEGKNLSGFLKNTKWSSLCSAGGQCGEAAALESLNPCKVQLHRVKAELEYERLLERSNQQKWITYLDDITENFYWVEEVAVNFEKGNQDKLVLCKVKENKKWMNASLQVIRCRVQVATRTATNYTDTDTIRSKRTKSSREQSRPMEKQSTHLPTTAFD</sequence>
<gene>
    <name evidence="3" type="ORF">M5K25_024261</name>
</gene>
<comment type="caution">
    <text evidence="3">The sequence shown here is derived from an EMBL/GenBank/DDBJ whole genome shotgun (WGS) entry which is preliminary data.</text>
</comment>
<feature type="compositionally biased region" description="Basic and acidic residues" evidence="1">
    <location>
        <begin position="262"/>
        <end position="274"/>
    </location>
</feature>
<dbReference type="AlphaFoldDB" id="A0ABD0U1P0"/>
<evidence type="ECO:0000256" key="1">
    <source>
        <dbReference type="SAM" id="MobiDB-lite"/>
    </source>
</evidence>
<keyword evidence="2" id="KW-0472">Membrane</keyword>
<evidence type="ECO:0000313" key="3">
    <source>
        <dbReference type="EMBL" id="KAL0905822.1"/>
    </source>
</evidence>
<evidence type="ECO:0000313" key="4">
    <source>
        <dbReference type="Proteomes" id="UP001552299"/>
    </source>
</evidence>
<feature type="region of interest" description="Disordered" evidence="1">
    <location>
        <begin position="250"/>
        <end position="283"/>
    </location>
</feature>
<proteinExistence type="predicted"/>
<keyword evidence="4" id="KW-1185">Reference proteome</keyword>
<name>A0ABD0U1P0_DENTH</name>
<keyword evidence="2" id="KW-0812">Transmembrane</keyword>
<dbReference type="Proteomes" id="UP001552299">
    <property type="component" value="Unassembled WGS sequence"/>
</dbReference>
<accession>A0ABD0U1P0</accession>
<protein>
    <submittedName>
        <fullName evidence="3">Uncharacterized protein</fullName>
    </submittedName>
</protein>
<keyword evidence="2" id="KW-1133">Transmembrane helix</keyword>
<feature type="transmembrane region" description="Helical" evidence="2">
    <location>
        <begin position="12"/>
        <end position="35"/>
    </location>
</feature>
<reference evidence="3 4" key="1">
    <citation type="journal article" date="2024" name="Plant Biotechnol. J.">
        <title>Dendrobium thyrsiflorum genome and its molecular insights into genes involved in important horticultural traits.</title>
        <authorList>
            <person name="Chen B."/>
            <person name="Wang J.Y."/>
            <person name="Zheng P.J."/>
            <person name="Li K.L."/>
            <person name="Liang Y.M."/>
            <person name="Chen X.F."/>
            <person name="Zhang C."/>
            <person name="Zhao X."/>
            <person name="He X."/>
            <person name="Zhang G.Q."/>
            <person name="Liu Z.J."/>
            <person name="Xu Q."/>
        </authorList>
    </citation>
    <scope>NUCLEOTIDE SEQUENCE [LARGE SCALE GENOMIC DNA]</scope>
    <source>
        <strain evidence="3">GZMU011</strain>
    </source>
</reference>
<organism evidence="3 4">
    <name type="scientific">Dendrobium thyrsiflorum</name>
    <name type="common">Pinecone-like raceme dendrobium</name>
    <name type="synonym">Orchid</name>
    <dbReference type="NCBI Taxonomy" id="117978"/>
    <lineage>
        <taxon>Eukaryota</taxon>
        <taxon>Viridiplantae</taxon>
        <taxon>Streptophyta</taxon>
        <taxon>Embryophyta</taxon>
        <taxon>Tracheophyta</taxon>
        <taxon>Spermatophyta</taxon>
        <taxon>Magnoliopsida</taxon>
        <taxon>Liliopsida</taxon>
        <taxon>Asparagales</taxon>
        <taxon>Orchidaceae</taxon>
        <taxon>Epidendroideae</taxon>
        <taxon>Malaxideae</taxon>
        <taxon>Dendrobiinae</taxon>
        <taxon>Dendrobium</taxon>
    </lineage>
</organism>